<gene>
    <name evidence="2" type="ORF">ENX03_07825</name>
</gene>
<evidence type="ECO:0000313" key="2">
    <source>
        <dbReference type="EMBL" id="HFT93823.1"/>
    </source>
</evidence>
<dbReference type="AlphaFoldDB" id="A0A7C3LVY2"/>
<keyword evidence="1" id="KW-0732">Signal</keyword>
<feature type="chain" id="PRO_5028050545" description="Periplasmic heavy metal sensor" evidence="1">
    <location>
        <begin position="30"/>
        <end position="170"/>
    </location>
</feature>
<evidence type="ECO:0008006" key="3">
    <source>
        <dbReference type="Google" id="ProtNLM"/>
    </source>
</evidence>
<feature type="signal peptide" evidence="1">
    <location>
        <begin position="1"/>
        <end position="29"/>
    </location>
</feature>
<reference evidence="2" key="1">
    <citation type="journal article" date="2020" name="mSystems">
        <title>Genome- and Community-Level Interaction Insights into Carbon Utilization and Element Cycling Functions of Hydrothermarchaeota in Hydrothermal Sediment.</title>
        <authorList>
            <person name="Zhou Z."/>
            <person name="Liu Y."/>
            <person name="Xu W."/>
            <person name="Pan J."/>
            <person name="Luo Z.H."/>
            <person name="Li M."/>
        </authorList>
    </citation>
    <scope>NUCLEOTIDE SEQUENCE [LARGE SCALE GENOMIC DNA]</scope>
    <source>
        <strain evidence="2">SpSt-902</strain>
    </source>
</reference>
<dbReference type="EMBL" id="DTMM01000161">
    <property type="protein sequence ID" value="HFT93823.1"/>
    <property type="molecule type" value="Genomic_DNA"/>
</dbReference>
<organism evidence="2">
    <name type="scientific">Leptospirillum ferriphilum</name>
    <dbReference type="NCBI Taxonomy" id="178606"/>
    <lineage>
        <taxon>Bacteria</taxon>
        <taxon>Pseudomonadati</taxon>
        <taxon>Nitrospirota</taxon>
        <taxon>Nitrospiria</taxon>
        <taxon>Nitrospirales</taxon>
        <taxon>Nitrospiraceae</taxon>
        <taxon>Leptospirillum</taxon>
    </lineage>
</organism>
<name>A0A7C3LVY2_9BACT</name>
<proteinExistence type="predicted"/>
<accession>A0A7C3LVY2</accession>
<dbReference type="Gene3D" id="1.20.120.1490">
    <property type="match status" value="1"/>
</dbReference>
<evidence type="ECO:0000256" key="1">
    <source>
        <dbReference type="SAM" id="SignalP"/>
    </source>
</evidence>
<comment type="caution">
    <text evidence="2">The sequence shown here is derived from an EMBL/GenBank/DDBJ whole genome shotgun (WGS) entry which is preliminary data.</text>
</comment>
<sequence>MSRKKILIATAWFLSVCLLSFTGASRASAHMEHHGMMMMMHGGPIPFYLMNQDRLGLTREQVTKLVKLKENFMKIAIMEHARIRVLHMDIMQDMMHRKIDTGDVKKDMDKILAHKKMIMHGYLDMISRAHMVLTARQYEKAKSLWREMMMMHHGMMMGHHHDMMEHHPRM</sequence>
<protein>
    <recommendedName>
        <fullName evidence="3">Periplasmic heavy metal sensor</fullName>
    </recommendedName>
</protein>